<sequence length="132" mass="13904">MSLAIVNICIDCADPHALGTFWGEVLGIPLASDDAPGDDEVGLDLPSGQALLFLRVPEGKVVKNRLHLCLAPPEVDPTRVGASRDAEVERVLALGATVVDDLRQPDGKGWVVLADPAGNEFCVIRPAEEQAG</sequence>
<organism evidence="2 3">
    <name type="scientific">Nocardioides zeae</name>
    <dbReference type="NCBI Taxonomy" id="1457234"/>
    <lineage>
        <taxon>Bacteria</taxon>
        <taxon>Bacillati</taxon>
        <taxon>Actinomycetota</taxon>
        <taxon>Actinomycetes</taxon>
        <taxon>Propionibacteriales</taxon>
        <taxon>Nocardioidaceae</taxon>
        <taxon>Nocardioides</taxon>
    </lineage>
</organism>
<keyword evidence="2" id="KW-0456">Lyase</keyword>
<dbReference type="SUPFAM" id="SSF54593">
    <property type="entry name" value="Glyoxalase/Bleomycin resistance protein/Dihydroxybiphenyl dioxygenase"/>
    <property type="match status" value="1"/>
</dbReference>
<comment type="caution">
    <text evidence="2">The sequence shown here is derived from an EMBL/GenBank/DDBJ whole genome shotgun (WGS) entry which is preliminary data.</text>
</comment>
<gene>
    <name evidence="2" type="ORF">QE405_003713</name>
</gene>
<dbReference type="InterPro" id="IPR041581">
    <property type="entry name" value="Glyoxalase_6"/>
</dbReference>
<dbReference type="AlphaFoldDB" id="A0AAJ1X3I5"/>
<evidence type="ECO:0000259" key="1">
    <source>
        <dbReference type="Pfam" id="PF18029"/>
    </source>
</evidence>
<dbReference type="CDD" id="cd06587">
    <property type="entry name" value="VOC"/>
    <property type="match status" value="1"/>
</dbReference>
<feature type="domain" description="Glyoxalase-like" evidence="1">
    <location>
        <begin position="8"/>
        <end position="124"/>
    </location>
</feature>
<dbReference type="Pfam" id="PF18029">
    <property type="entry name" value="Glyoxalase_6"/>
    <property type="match status" value="1"/>
</dbReference>
<dbReference type="Proteomes" id="UP001239215">
    <property type="component" value="Unassembled WGS sequence"/>
</dbReference>
<reference evidence="2" key="1">
    <citation type="submission" date="2023-07" db="EMBL/GenBank/DDBJ databases">
        <title>Functional and genomic diversity of the sorghum phyllosphere microbiome.</title>
        <authorList>
            <person name="Shade A."/>
        </authorList>
    </citation>
    <scope>NUCLEOTIDE SEQUENCE</scope>
    <source>
        <strain evidence="2">SORGH_AS_1067</strain>
    </source>
</reference>
<dbReference type="Gene3D" id="3.10.180.10">
    <property type="entry name" value="2,3-Dihydroxybiphenyl 1,2-Dioxygenase, domain 1"/>
    <property type="match status" value="1"/>
</dbReference>
<evidence type="ECO:0000313" key="3">
    <source>
        <dbReference type="Proteomes" id="UP001239215"/>
    </source>
</evidence>
<dbReference type="EMBL" id="JAUTAN010000001">
    <property type="protein sequence ID" value="MDQ1106429.1"/>
    <property type="molecule type" value="Genomic_DNA"/>
</dbReference>
<protein>
    <submittedName>
        <fullName evidence="2">Enzyme related to lactoylglutathione lyase</fullName>
    </submittedName>
</protein>
<dbReference type="RefSeq" id="WP_307204074.1">
    <property type="nucleotide sequence ID" value="NZ_JAUTAN010000001.1"/>
</dbReference>
<accession>A0AAJ1X3I5</accession>
<proteinExistence type="predicted"/>
<name>A0AAJ1X3I5_9ACTN</name>
<dbReference type="PANTHER" id="PTHR35908">
    <property type="entry name" value="HYPOTHETICAL FUSION PROTEIN"/>
    <property type="match status" value="1"/>
</dbReference>
<dbReference type="GO" id="GO:0016829">
    <property type="term" value="F:lyase activity"/>
    <property type="evidence" value="ECO:0007669"/>
    <property type="project" value="UniProtKB-KW"/>
</dbReference>
<dbReference type="PANTHER" id="PTHR35908:SF1">
    <property type="entry name" value="CONSERVED PROTEIN"/>
    <property type="match status" value="1"/>
</dbReference>
<dbReference type="InterPro" id="IPR029068">
    <property type="entry name" value="Glyas_Bleomycin-R_OHBP_Dase"/>
</dbReference>
<evidence type="ECO:0000313" key="2">
    <source>
        <dbReference type="EMBL" id="MDQ1106429.1"/>
    </source>
</evidence>